<dbReference type="PANTHER" id="PTHR33406">
    <property type="entry name" value="MEMBRANE PROTEIN MJ1562-RELATED"/>
    <property type="match status" value="1"/>
</dbReference>
<feature type="transmembrane region" description="Helical" evidence="7">
    <location>
        <begin position="206"/>
        <end position="223"/>
    </location>
</feature>
<protein>
    <submittedName>
        <fullName evidence="9">Membrane protein YdgH</fullName>
    </submittedName>
</protein>
<keyword evidence="3" id="KW-1003">Cell membrane</keyword>
<evidence type="ECO:0000256" key="6">
    <source>
        <dbReference type="ARBA" id="ARBA00023136"/>
    </source>
</evidence>
<dbReference type="PANTHER" id="PTHR33406:SF6">
    <property type="entry name" value="MEMBRANE PROTEIN YDGH-RELATED"/>
    <property type="match status" value="1"/>
</dbReference>
<evidence type="ECO:0000256" key="1">
    <source>
        <dbReference type="ARBA" id="ARBA00004651"/>
    </source>
</evidence>
<feature type="transmembrane region" description="Helical" evidence="7">
    <location>
        <begin position="761"/>
        <end position="787"/>
    </location>
</feature>
<keyword evidence="4 7" id="KW-0812">Transmembrane</keyword>
<feature type="domain" description="Membrane transport protein MMPL" evidence="8">
    <location>
        <begin position="51"/>
        <end position="414"/>
    </location>
</feature>
<dbReference type="GO" id="GO:0005886">
    <property type="term" value="C:plasma membrane"/>
    <property type="evidence" value="ECO:0007669"/>
    <property type="project" value="UniProtKB-SubCell"/>
</dbReference>
<feature type="transmembrane region" description="Helical" evidence="7">
    <location>
        <begin position="272"/>
        <end position="291"/>
    </location>
</feature>
<evidence type="ECO:0000313" key="9">
    <source>
        <dbReference type="EMBL" id="QDS97471.1"/>
    </source>
</evidence>
<dbReference type="KEGG" id="amob:HG15A2_07320"/>
<accession>A0A517MRF8</accession>
<keyword evidence="5 7" id="KW-1133">Transmembrane helix</keyword>
<feature type="transmembrane region" description="Helical" evidence="7">
    <location>
        <begin position="350"/>
        <end position="370"/>
    </location>
</feature>
<dbReference type="InterPro" id="IPR050545">
    <property type="entry name" value="Mycobact_MmpL"/>
</dbReference>
<organism evidence="9 10">
    <name type="scientific">Adhaeretor mobilis</name>
    <dbReference type="NCBI Taxonomy" id="1930276"/>
    <lineage>
        <taxon>Bacteria</taxon>
        <taxon>Pseudomonadati</taxon>
        <taxon>Planctomycetota</taxon>
        <taxon>Planctomycetia</taxon>
        <taxon>Pirellulales</taxon>
        <taxon>Lacipirellulaceae</taxon>
        <taxon>Adhaeretor</taxon>
    </lineage>
</organism>
<evidence type="ECO:0000256" key="5">
    <source>
        <dbReference type="ARBA" id="ARBA00022989"/>
    </source>
</evidence>
<keyword evidence="10" id="KW-1185">Reference proteome</keyword>
<evidence type="ECO:0000256" key="3">
    <source>
        <dbReference type="ARBA" id="ARBA00022475"/>
    </source>
</evidence>
<dbReference type="EMBL" id="CP036263">
    <property type="protein sequence ID" value="QDS97471.1"/>
    <property type="molecule type" value="Genomic_DNA"/>
</dbReference>
<dbReference type="SUPFAM" id="SSF82866">
    <property type="entry name" value="Multidrug efflux transporter AcrB transmembrane domain"/>
    <property type="match status" value="2"/>
</dbReference>
<proteinExistence type="inferred from homology"/>
<evidence type="ECO:0000256" key="2">
    <source>
        <dbReference type="ARBA" id="ARBA00010157"/>
    </source>
</evidence>
<name>A0A517MRF8_9BACT</name>
<dbReference type="Pfam" id="PF03176">
    <property type="entry name" value="MMPL"/>
    <property type="match status" value="2"/>
</dbReference>
<dbReference type="Proteomes" id="UP000319852">
    <property type="component" value="Chromosome"/>
</dbReference>
<dbReference type="Gene3D" id="1.20.1640.10">
    <property type="entry name" value="Multidrug efflux transporter AcrB transmembrane domain"/>
    <property type="match status" value="2"/>
</dbReference>
<evidence type="ECO:0000313" key="10">
    <source>
        <dbReference type="Proteomes" id="UP000319852"/>
    </source>
</evidence>
<sequence length="790" mass="85143">MSTIRGVLYRVGQFLNSHRYAVIIAWLVLAGGLKLTAPSWTSVATDGDLEQLPADTTSARAARLNRLAFPEDRALSSIVLVFAREGVPLIQQDRQFILAMAKTLSERTDLPFSTPRSDEGPDLSVWTERTPVIGPMLKNESGSAQRVVVQLTNDFMATDNIRVLEVVEQTLLQFQPQAPAGLAMGISGSAAIGGDMLSAASESLRSTHLTTLLLVFTALMLIYRSPRLVVIPLLVITLSASVSLDLLALMAEFSQNHPDLWPTIRVFTTTKIFVIVLLFGAGTDYCLFLIARFRELLDTDSHRVESQGEAVAQSLDRVGLALAASALTTVVGLTMMGFAEFGKFAYSGPAIAVSLLVTLVVCLTLAPALLSTPLAAPRSNGAAKTPDAVSSEQRRAASPWWNEIAQRVTRRPGVVLAASLLVALPLAWHGWSTPVSYDLYSELPSGRISRQGTRLLQRHFPPGELGPLTVLAFSPDAELDTAEGRIAIARLVKPLTDLPGVAKVRSLDQPTGDPPGTVRLGSVEGLAALAAKSNPQTKAAFVSTSSPLAGEVTRLRLVLDHEPFSAEAVATCDRILETLNQMKVDKESDWYGATFELSGPTAGIRDLENITQSDRRRIEVLVAGAVFLVLLLLLRRPLVCCYLIFTVVVSYLVTLGLISLIFQSFDGYAAGTLLTGEVAWAGVNWKVPVFLFVILTAVGQDYNIYLVTRVFEEQRRLGPIAGLRKAVVQTGSIITSCGLIMAGTFVSMMTGSLRGMIELGAALSLGIVLDTFVVRTILVPAFLALLARRK</sequence>
<keyword evidence="6 7" id="KW-0472">Membrane</keyword>
<feature type="transmembrane region" description="Helical" evidence="7">
    <location>
        <begin position="618"/>
        <end position="634"/>
    </location>
</feature>
<feature type="transmembrane region" description="Helical" evidence="7">
    <location>
        <begin position="726"/>
        <end position="749"/>
    </location>
</feature>
<comment type="subcellular location">
    <subcellularLocation>
        <location evidence="1">Cell membrane</location>
        <topology evidence="1">Multi-pass membrane protein</topology>
    </subcellularLocation>
</comment>
<reference evidence="9 10" key="1">
    <citation type="submission" date="2019-02" db="EMBL/GenBank/DDBJ databases">
        <title>Deep-cultivation of Planctomycetes and their phenomic and genomic characterization uncovers novel biology.</title>
        <authorList>
            <person name="Wiegand S."/>
            <person name="Jogler M."/>
            <person name="Boedeker C."/>
            <person name="Pinto D."/>
            <person name="Vollmers J."/>
            <person name="Rivas-Marin E."/>
            <person name="Kohn T."/>
            <person name="Peeters S.H."/>
            <person name="Heuer A."/>
            <person name="Rast P."/>
            <person name="Oberbeckmann S."/>
            <person name="Bunk B."/>
            <person name="Jeske O."/>
            <person name="Meyerdierks A."/>
            <person name="Storesund J.E."/>
            <person name="Kallscheuer N."/>
            <person name="Luecker S."/>
            <person name="Lage O.M."/>
            <person name="Pohl T."/>
            <person name="Merkel B.J."/>
            <person name="Hornburger P."/>
            <person name="Mueller R.-W."/>
            <person name="Bruemmer F."/>
            <person name="Labrenz M."/>
            <person name="Spormann A.M."/>
            <person name="Op den Camp H."/>
            <person name="Overmann J."/>
            <person name="Amann R."/>
            <person name="Jetten M.S.M."/>
            <person name="Mascher T."/>
            <person name="Medema M.H."/>
            <person name="Devos D.P."/>
            <person name="Kaster A.-K."/>
            <person name="Ovreas L."/>
            <person name="Rohde M."/>
            <person name="Galperin M.Y."/>
            <person name="Jogler C."/>
        </authorList>
    </citation>
    <scope>NUCLEOTIDE SEQUENCE [LARGE SCALE GENOMIC DNA]</scope>
    <source>
        <strain evidence="9 10">HG15A2</strain>
    </source>
</reference>
<dbReference type="InterPro" id="IPR004869">
    <property type="entry name" value="MMPL_dom"/>
</dbReference>
<gene>
    <name evidence="9" type="primary">ydgH</name>
    <name evidence="9" type="ORF">HG15A2_07320</name>
</gene>
<dbReference type="AlphaFoldDB" id="A0A517MRF8"/>
<feature type="transmembrane region" description="Helical" evidence="7">
    <location>
        <begin position="641"/>
        <end position="665"/>
    </location>
</feature>
<feature type="transmembrane region" description="Helical" evidence="7">
    <location>
        <begin position="229"/>
        <end position="251"/>
    </location>
</feature>
<evidence type="ECO:0000256" key="7">
    <source>
        <dbReference type="SAM" id="Phobius"/>
    </source>
</evidence>
<feature type="transmembrane region" description="Helical" evidence="7">
    <location>
        <begin position="318"/>
        <end position="338"/>
    </location>
</feature>
<comment type="similarity">
    <text evidence="2">Belongs to the resistance-nodulation-cell division (RND) (TC 2.A.6) family. MmpL subfamily.</text>
</comment>
<feature type="domain" description="Membrane transport protein MMPL" evidence="8">
    <location>
        <begin position="447"/>
        <end position="789"/>
    </location>
</feature>
<evidence type="ECO:0000256" key="4">
    <source>
        <dbReference type="ARBA" id="ARBA00022692"/>
    </source>
</evidence>
<feature type="transmembrane region" description="Helical" evidence="7">
    <location>
        <begin position="685"/>
        <end position="705"/>
    </location>
</feature>
<evidence type="ECO:0000259" key="8">
    <source>
        <dbReference type="Pfam" id="PF03176"/>
    </source>
</evidence>